<keyword evidence="1" id="KW-0812">Transmembrane</keyword>
<evidence type="ECO:0000313" key="4">
    <source>
        <dbReference type="WBParaSite" id="Smp_170440.2"/>
    </source>
</evidence>
<dbReference type="PANTHER" id="PTHR21780:SF0">
    <property type="entry name" value="TRANSMEMBRANE PROTEIN 209"/>
    <property type="match status" value="1"/>
</dbReference>
<dbReference type="WBParaSite" id="Smp_170440.1">
    <property type="protein sequence ID" value="Smp_170440.1"/>
    <property type="gene ID" value="Smp_170440"/>
</dbReference>
<name>A0A3Q0KSR0_SCHMA</name>
<dbReference type="AlphaFoldDB" id="A0A3Q0KSR0"/>
<organism evidence="2 3">
    <name type="scientific">Schistosoma mansoni</name>
    <name type="common">Blood fluke</name>
    <dbReference type="NCBI Taxonomy" id="6183"/>
    <lineage>
        <taxon>Eukaryota</taxon>
        <taxon>Metazoa</taxon>
        <taxon>Spiralia</taxon>
        <taxon>Lophotrochozoa</taxon>
        <taxon>Platyhelminthes</taxon>
        <taxon>Trematoda</taxon>
        <taxon>Digenea</taxon>
        <taxon>Strigeidida</taxon>
        <taxon>Schistosomatoidea</taxon>
        <taxon>Schistosomatidae</taxon>
        <taxon>Schistosoma</taxon>
    </lineage>
</organism>
<dbReference type="InParanoid" id="A0A3Q0KSR0"/>
<reference evidence="2" key="1">
    <citation type="journal article" date="2012" name="PLoS Negl. Trop. Dis.">
        <title>A systematically improved high quality genome and transcriptome of the human blood fluke Schistosoma mansoni.</title>
        <authorList>
            <person name="Protasio A.V."/>
            <person name="Tsai I.J."/>
            <person name="Babbage A."/>
            <person name="Nichol S."/>
            <person name="Hunt M."/>
            <person name="Aslett M.A."/>
            <person name="De Silva N."/>
            <person name="Velarde G.S."/>
            <person name="Anderson T.J."/>
            <person name="Clark R.C."/>
            <person name="Davidson C."/>
            <person name="Dillon G.P."/>
            <person name="Holroyd N.E."/>
            <person name="LoVerde P.T."/>
            <person name="Lloyd C."/>
            <person name="McQuillan J."/>
            <person name="Oliveira G."/>
            <person name="Otto T.D."/>
            <person name="Parker-Manuel S.J."/>
            <person name="Quail M.A."/>
            <person name="Wilson R.A."/>
            <person name="Zerlotini A."/>
            <person name="Dunne D.W."/>
            <person name="Berriman M."/>
        </authorList>
    </citation>
    <scope>NUCLEOTIDE SEQUENCE [LARGE SCALE GENOMIC DNA]</scope>
    <source>
        <strain evidence="2">Puerto Rican</strain>
    </source>
</reference>
<dbReference type="Pfam" id="PF09786">
    <property type="entry name" value="CytochromB561_N"/>
    <property type="match status" value="1"/>
</dbReference>
<evidence type="ECO:0000256" key="1">
    <source>
        <dbReference type="SAM" id="Phobius"/>
    </source>
</evidence>
<feature type="transmembrane region" description="Helical" evidence="1">
    <location>
        <begin position="67"/>
        <end position="87"/>
    </location>
</feature>
<sequence length="562" mass="63058">MSTQVWASPKIERRCKIETQIRSLNSAYKWLSVDVLVGMCVLIEFYIQPFFRLFSFPVGWMSSYEKLILSSFTLLTACISYHIFVIISSTLVRRMDSGNSHNQSALRLHSSPLNKSLVGPSMFCSSLLKDSLDISSCGATFGNSSFEITSGSPARSAVPYADVGITQSISENQPIWKQSGIGTVSPQHNQSHSNLSQPHCGSFRVSGSPGVQENLSLLDLALSPIVNSGLGSVLPPFGSGEAPGQSSGNIRRSVTWSSPFLTSGTSPRYQYQAAYIQPTNPCQQYLNDSQKSLSGPAFIPNSITPDSGKSDREINERSEDEYWIENQVSKSDLDRWTLNLRKWLHGTIIRRIVNEIDTINRNLEEAGGDKTLIGSTSLATLQQFSSLKYQYLPTLPVLLAFLDFMKDQGYLVNRLHELARETCLQEFRWDSGSKSTEWPWKEHLPSDSIILLHLFATYMDTRMPPHPKCLSGRVFSQLNVVRLPDKPDLKSKHNCQFYQVAVQPPQFKLVLNGRIYNLISGPKNIYHAILLFFHYYVTRNEKFRSVSLGPSGLNVAWIFSKN</sequence>
<keyword evidence="2" id="KW-1185">Reference proteome</keyword>
<dbReference type="GO" id="GO:0016020">
    <property type="term" value="C:membrane"/>
    <property type="evidence" value="ECO:0007669"/>
    <property type="project" value="TreeGrafter"/>
</dbReference>
<dbReference type="InterPro" id="IPR019176">
    <property type="entry name" value="Cytochrome_B561-rel"/>
</dbReference>
<dbReference type="Proteomes" id="UP000008854">
    <property type="component" value="Unassembled WGS sequence"/>
</dbReference>
<accession>A0A5K4EVH5</accession>
<dbReference type="WBParaSite" id="Smp_170440.2">
    <property type="protein sequence ID" value="Smp_170440.2"/>
    <property type="gene ID" value="Smp_170440"/>
</dbReference>
<reference evidence="3" key="2">
    <citation type="submission" date="2018-12" db="UniProtKB">
        <authorList>
            <consortium name="WormBaseParasite"/>
        </authorList>
    </citation>
    <scope>IDENTIFICATION</scope>
    <source>
        <strain evidence="3 4">Puerto Rican</strain>
    </source>
</reference>
<dbReference type="FunCoup" id="A0A3Q0KSR0">
    <property type="interactions" value="1394"/>
</dbReference>
<dbReference type="PANTHER" id="PTHR21780">
    <property type="entry name" value="TRANSMEMBRANE PROTEIN 209"/>
    <property type="match status" value="1"/>
</dbReference>
<feature type="transmembrane region" description="Helical" evidence="1">
    <location>
        <begin position="27"/>
        <end position="47"/>
    </location>
</feature>
<evidence type="ECO:0000313" key="2">
    <source>
        <dbReference type="Proteomes" id="UP000008854"/>
    </source>
</evidence>
<proteinExistence type="predicted"/>
<protein>
    <submittedName>
        <fullName evidence="3">Transmembrane protein 209</fullName>
    </submittedName>
</protein>
<accession>A0A3Q0KSR0</accession>
<evidence type="ECO:0000313" key="3">
    <source>
        <dbReference type="WBParaSite" id="Smp_170440.1"/>
    </source>
</evidence>
<keyword evidence="1" id="KW-1133">Transmembrane helix</keyword>
<keyword evidence="1" id="KW-0472">Membrane</keyword>